<reference evidence="1 2" key="1">
    <citation type="submission" date="2018-04" db="EMBL/GenBank/DDBJ databases">
        <title>Genome sequencing of Flavobacterium sp. HYN0059.</title>
        <authorList>
            <person name="Yi H."/>
            <person name="Baek C."/>
        </authorList>
    </citation>
    <scope>NUCLEOTIDE SEQUENCE [LARGE SCALE GENOMIC DNA]</scope>
    <source>
        <strain evidence="1 2">HYN0059</strain>
    </source>
</reference>
<protein>
    <recommendedName>
        <fullName evidence="3">CpXC domain-containing protein</fullName>
    </recommendedName>
</protein>
<dbReference type="KEGG" id="falb:HYN59_13890"/>
<dbReference type="EMBL" id="CP029186">
    <property type="protein sequence ID" value="AWH86134.1"/>
    <property type="molecule type" value="Genomic_DNA"/>
</dbReference>
<proteinExistence type="predicted"/>
<name>A0A2S1R0J7_9FLAO</name>
<sequence>MEYTAEKVCKECGAKDIFELTKTEAAFSLKDSTLQNSKCTNCGSERWNFYAHNRPDLDTELLEIWGNDPNIYFMDQDEDIVLAEEENIPLFLNAIDNKLYPQRKLNILLAALCIIVYDNVAANEEYTDEENIKRKKIADKVIPELSYRKHLIDETKNWEIMDYIRKVVFPLIGLNKRK</sequence>
<keyword evidence="2" id="KW-1185">Reference proteome</keyword>
<accession>A0A2S1R0J7</accession>
<gene>
    <name evidence="1" type="ORF">HYN59_13890</name>
</gene>
<evidence type="ECO:0008006" key="3">
    <source>
        <dbReference type="Google" id="ProtNLM"/>
    </source>
</evidence>
<dbReference type="OrthoDB" id="1429679at2"/>
<dbReference type="AlphaFoldDB" id="A0A2S1R0J7"/>
<evidence type="ECO:0000313" key="1">
    <source>
        <dbReference type="EMBL" id="AWH86134.1"/>
    </source>
</evidence>
<dbReference type="RefSeq" id="WP_108778845.1">
    <property type="nucleotide sequence ID" value="NZ_CP029186.1"/>
</dbReference>
<evidence type="ECO:0000313" key="2">
    <source>
        <dbReference type="Proteomes" id="UP000244929"/>
    </source>
</evidence>
<organism evidence="1 2">
    <name type="scientific">Flavobacterium album</name>
    <dbReference type="NCBI Taxonomy" id="2175091"/>
    <lineage>
        <taxon>Bacteria</taxon>
        <taxon>Pseudomonadati</taxon>
        <taxon>Bacteroidota</taxon>
        <taxon>Flavobacteriia</taxon>
        <taxon>Flavobacteriales</taxon>
        <taxon>Flavobacteriaceae</taxon>
        <taxon>Flavobacterium</taxon>
    </lineage>
</organism>
<dbReference type="Proteomes" id="UP000244929">
    <property type="component" value="Chromosome"/>
</dbReference>